<dbReference type="PANTHER" id="PTHR43353">
    <property type="entry name" value="SUCCINATE-SEMIALDEHYDE DEHYDROGENASE, MITOCHONDRIAL"/>
    <property type="match status" value="1"/>
</dbReference>
<comment type="caution">
    <text evidence="11">The sequence shown here is derived from an EMBL/GenBank/DDBJ whole genome shotgun (WGS) entry which is preliminary data.</text>
</comment>
<evidence type="ECO:0000256" key="1">
    <source>
        <dbReference type="ARBA" id="ARBA00005176"/>
    </source>
</evidence>
<organism evidence="11 12">
    <name type="scientific">Neolecta irregularis (strain DAH-3)</name>
    <dbReference type="NCBI Taxonomy" id="1198029"/>
    <lineage>
        <taxon>Eukaryota</taxon>
        <taxon>Fungi</taxon>
        <taxon>Dikarya</taxon>
        <taxon>Ascomycota</taxon>
        <taxon>Taphrinomycotina</taxon>
        <taxon>Neolectales</taxon>
        <taxon>Neolectaceae</taxon>
        <taxon>Neolecta</taxon>
    </lineage>
</organism>
<reference evidence="11 12" key="1">
    <citation type="submission" date="2016-04" db="EMBL/GenBank/DDBJ databases">
        <title>Evolutionary innovation and constraint leading to complex multicellularity in the Ascomycota.</title>
        <authorList>
            <person name="Cisse O."/>
            <person name="Nguyen A."/>
            <person name="Hewitt D.A."/>
            <person name="Jedd G."/>
            <person name="Stajich J.E."/>
        </authorList>
    </citation>
    <scope>NUCLEOTIDE SEQUENCE [LARGE SCALE GENOMIC DNA]</scope>
    <source>
        <strain evidence="11 12">DAH-3</strain>
    </source>
</reference>
<dbReference type="GO" id="GO:0034599">
    <property type="term" value="P:cellular response to oxidative stress"/>
    <property type="evidence" value="ECO:0007669"/>
    <property type="project" value="EnsemblFungi"/>
</dbReference>
<dbReference type="FunFam" id="3.40.309.10:FF:000004">
    <property type="entry name" value="Succinate-semialdehyde dehydrogenase I"/>
    <property type="match status" value="1"/>
</dbReference>
<comment type="subunit">
    <text evidence="3">Homotetramer.</text>
</comment>
<dbReference type="CDD" id="cd07103">
    <property type="entry name" value="ALDH_F5_SSADH_GabD"/>
    <property type="match status" value="1"/>
</dbReference>
<gene>
    <name evidence="11" type="ORF">NEOLI_005025</name>
</gene>
<comment type="catalytic activity">
    <reaction evidence="6 9">
        <text>succinate semialdehyde + NAD(+) + H2O = succinate + NADH + 2 H(+)</text>
        <dbReference type="Rhea" id="RHEA:13217"/>
        <dbReference type="ChEBI" id="CHEBI:15377"/>
        <dbReference type="ChEBI" id="CHEBI:15378"/>
        <dbReference type="ChEBI" id="CHEBI:30031"/>
        <dbReference type="ChEBI" id="CHEBI:57540"/>
        <dbReference type="ChEBI" id="CHEBI:57706"/>
        <dbReference type="ChEBI" id="CHEBI:57945"/>
        <dbReference type="EC" id="1.2.1.16"/>
    </reaction>
</comment>
<protein>
    <recommendedName>
        <fullName evidence="9">Succinate-semialdehyde dehydrogenase</fullName>
        <ecNumber evidence="9">1.2.1.16</ecNumber>
    </recommendedName>
</protein>
<evidence type="ECO:0000256" key="9">
    <source>
        <dbReference type="RuleBase" id="RU365091"/>
    </source>
</evidence>
<name>A0A1U7LG58_NEOID</name>
<dbReference type="Gene3D" id="3.40.605.10">
    <property type="entry name" value="Aldehyde Dehydrogenase, Chain A, domain 1"/>
    <property type="match status" value="1"/>
</dbReference>
<dbReference type="PROSITE" id="PS00687">
    <property type="entry name" value="ALDEHYDE_DEHYDR_GLU"/>
    <property type="match status" value="1"/>
</dbReference>
<dbReference type="AlphaFoldDB" id="A0A1U7LG58"/>
<evidence type="ECO:0000259" key="10">
    <source>
        <dbReference type="Pfam" id="PF00171"/>
    </source>
</evidence>
<feature type="active site" evidence="7">
    <location>
        <position position="303"/>
    </location>
</feature>
<evidence type="ECO:0000256" key="6">
    <source>
        <dbReference type="ARBA" id="ARBA00052698"/>
    </source>
</evidence>
<evidence type="ECO:0000313" key="11">
    <source>
        <dbReference type="EMBL" id="OLL21629.1"/>
    </source>
</evidence>
<sequence length="533" mass="58150">MKINYVFRGANVDATRSRPSSPHALPPLLFQSTHGFFTFRSKGMCLLSSCSSVQLANPELYRQKAYVNSEWISASSTFSICDPVNNKEIGTCPDMTREQVSTAIDHAYTAFSTFRKTSHRERATFLKKLYDLCIKNKDDLAKIITWENGKPLAEAKGEVDYGASFIQWFSEEAVRTYGKVIPSSTASNRIMSIQQPIGVTPFNFPIAMATRKFAAAIAAGCTVVWRPGNDVPFTALAVAQLAHEAGIPKGVFNVITTHENTKLVGEELCTNPKIKKISFTGSTNVGKLFMKQCSSTMKKVSFELGGNAPFIVFDDADLDKAINGAIVSKFRGSGQTCICANRIYVQEGIYSEFVKKFSAKVAAFQPGSGFAQDTTHGPLIHSRALEKIQELMKDAMSKGAKIEQGGKELPDLGPNFYAPTVLSNVTKDMKFAREEIFGPLAPIFRFKTEKEVIELANDTDVGLAGYFYSQDISRVWRVAEALEVGMVGVNTGAISDAAMPFGGVKESGLGREGGYCGLDEYLQIKAITMGGLA</sequence>
<dbReference type="GO" id="GO:0009450">
    <property type="term" value="P:gamma-aminobutyric acid catabolic process"/>
    <property type="evidence" value="ECO:0007669"/>
    <property type="project" value="UniProtKB-UniPathway"/>
</dbReference>
<dbReference type="Proteomes" id="UP000186594">
    <property type="component" value="Unassembled WGS sequence"/>
</dbReference>
<evidence type="ECO:0000256" key="3">
    <source>
        <dbReference type="ARBA" id="ARBA00011881"/>
    </source>
</evidence>
<dbReference type="GO" id="GO:0004777">
    <property type="term" value="F:succinate-semialdehyde dehydrogenase (NAD+) activity"/>
    <property type="evidence" value="ECO:0007669"/>
    <property type="project" value="UniProtKB-UniRule"/>
</dbReference>
<dbReference type="FunFam" id="3.40.605.10:FF:000005">
    <property type="entry name" value="Succinate-semialdehyde dehydrogenase I"/>
    <property type="match status" value="1"/>
</dbReference>
<dbReference type="EC" id="1.2.1.16" evidence="9"/>
<dbReference type="InterPro" id="IPR016161">
    <property type="entry name" value="Ald_DH/histidinol_DH"/>
</dbReference>
<dbReference type="InterPro" id="IPR010102">
    <property type="entry name" value="Succ_semiAld_DH"/>
</dbReference>
<dbReference type="Pfam" id="PF00171">
    <property type="entry name" value="Aldedh"/>
    <property type="match status" value="1"/>
</dbReference>
<feature type="domain" description="Aldehyde dehydrogenase" evidence="10">
    <location>
        <begin position="71"/>
        <end position="527"/>
    </location>
</feature>
<evidence type="ECO:0000256" key="7">
    <source>
        <dbReference type="PROSITE-ProRule" id="PRU10007"/>
    </source>
</evidence>
<accession>A0A1U7LG58</accession>
<dbReference type="InterPro" id="IPR016162">
    <property type="entry name" value="Ald_DH_N"/>
</dbReference>
<dbReference type="OrthoDB" id="310895at2759"/>
<dbReference type="InterPro" id="IPR050740">
    <property type="entry name" value="Aldehyde_DH_Superfamily"/>
</dbReference>
<dbReference type="GO" id="GO:0036243">
    <property type="term" value="F:succinate-semialdehyde dehydrogenase (NADP+) activity"/>
    <property type="evidence" value="ECO:0007669"/>
    <property type="project" value="RHEA"/>
</dbReference>
<comment type="similarity">
    <text evidence="2 8">Belongs to the aldehyde dehydrogenase family.</text>
</comment>
<evidence type="ECO:0000256" key="5">
    <source>
        <dbReference type="ARBA" id="ARBA00050387"/>
    </source>
</evidence>
<dbReference type="InterPro" id="IPR015590">
    <property type="entry name" value="Aldehyde_DH_dom"/>
</dbReference>
<dbReference type="GO" id="GO:0006540">
    <property type="term" value="P:gamma-aminobutyrate shunt"/>
    <property type="evidence" value="ECO:0007669"/>
    <property type="project" value="EnsemblFungi"/>
</dbReference>
<dbReference type="InterPro" id="IPR016163">
    <property type="entry name" value="Ald_DH_C"/>
</dbReference>
<evidence type="ECO:0000256" key="4">
    <source>
        <dbReference type="ARBA" id="ARBA00023002"/>
    </source>
</evidence>
<keyword evidence="4 8" id="KW-0560">Oxidoreductase</keyword>
<dbReference type="GO" id="GO:0005737">
    <property type="term" value="C:cytoplasm"/>
    <property type="evidence" value="ECO:0007669"/>
    <property type="project" value="TreeGrafter"/>
</dbReference>
<comment type="pathway">
    <text evidence="1 9">Amino-acid degradation; 4-aminobutanoate degradation.</text>
</comment>
<dbReference type="Gene3D" id="3.40.309.10">
    <property type="entry name" value="Aldehyde Dehydrogenase, Chain A, domain 2"/>
    <property type="match status" value="1"/>
</dbReference>
<proteinExistence type="inferred from homology"/>
<dbReference type="EMBL" id="LXFE01004436">
    <property type="protein sequence ID" value="OLL21629.1"/>
    <property type="molecule type" value="Genomic_DNA"/>
</dbReference>
<dbReference type="UniPathway" id="UPA00733"/>
<evidence type="ECO:0000256" key="2">
    <source>
        <dbReference type="ARBA" id="ARBA00009986"/>
    </source>
</evidence>
<dbReference type="NCBIfam" id="TIGR01780">
    <property type="entry name" value="SSADH"/>
    <property type="match status" value="1"/>
</dbReference>
<dbReference type="OMA" id="IGELFCK"/>
<dbReference type="STRING" id="1198029.A0A1U7LG58"/>
<dbReference type="SUPFAM" id="SSF53720">
    <property type="entry name" value="ALDH-like"/>
    <property type="match status" value="1"/>
</dbReference>
<keyword evidence="12" id="KW-1185">Reference proteome</keyword>
<evidence type="ECO:0000256" key="8">
    <source>
        <dbReference type="RuleBase" id="RU003345"/>
    </source>
</evidence>
<evidence type="ECO:0000313" key="12">
    <source>
        <dbReference type="Proteomes" id="UP000186594"/>
    </source>
</evidence>
<comment type="catalytic activity">
    <reaction evidence="5 9">
        <text>succinate semialdehyde + NADP(+) + H2O = succinate + NADPH + 2 H(+)</text>
        <dbReference type="Rhea" id="RHEA:13213"/>
        <dbReference type="ChEBI" id="CHEBI:15377"/>
        <dbReference type="ChEBI" id="CHEBI:15378"/>
        <dbReference type="ChEBI" id="CHEBI:30031"/>
        <dbReference type="ChEBI" id="CHEBI:57706"/>
        <dbReference type="ChEBI" id="CHEBI:57783"/>
        <dbReference type="ChEBI" id="CHEBI:58349"/>
        <dbReference type="EC" id="1.2.1.16"/>
    </reaction>
</comment>
<dbReference type="InterPro" id="IPR029510">
    <property type="entry name" value="Ald_DH_CS_GLU"/>
</dbReference>
<dbReference type="PANTHER" id="PTHR43353:SF5">
    <property type="entry name" value="SUCCINATE-SEMIALDEHYDE DEHYDROGENASE, MITOCHONDRIAL"/>
    <property type="match status" value="1"/>
</dbReference>